<dbReference type="EMBL" id="LS423452">
    <property type="protein sequence ID" value="SPS06423.1"/>
    <property type="molecule type" value="Genomic_DNA"/>
</dbReference>
<evidence type="ECO:0000313" key="3">
    <source>
        <dbReference type="EMBL" id="SPS06423.1"/>
    </source>
</evidence>
<dbReference type="Pfam" id="PF01541">
    <property type="entry name" value="GIY-YIG"/>
    <property type="match status" value="1"/>
</dbReference>
<dbReference type="PANTHER" id="PTHR34477:SF1">
    <property type="entry name" value="UPF0213 PROTEIN YHBQ"/>
    <property type="match status" value="1"/>
</dbReference>
<dbReference type="SUPFAM" id="SSF82771">
    <property type="entry name" value="GIY-YIG endonuclease"/>
    <property type="match status" value="1"/>
</dbReference>
<comment type="similarity">
    <text evidence="1">Belongs to the UPF0213 family.</text>
</comment>
<evidence type="ECO:0000256" key="1">
    <source>
        <dbReference type="ARBA" id="ARBA00007435"/>
    </source>
</evidence>
<dbReference type="CDD" id="cd10456">
    <property type="entry name" value="GIY-YIG_UPF0213"/>
    <property type="match status" value="1"/>
</dbReference>
<evidence type="ECO:0000259" key="2">
    <source>
        <dbReference type="PROSITE" id="PS50164"/>
    </source>
</evidence>
<dbReference type="AlphaFoldDB" id="A0A2X0QW23"/>
<dbReference type="InterPro" id="IPR050190">
    <property type="entry name" value="UPF0213_domain"/>
</dbReference>
<gene>
    <name evidence="3" type="ORF">NITFAB_2016</name>
</gene>
<sequence>MNEHVEKFTKHWFCYLVGCADGTIYCGITDNLEKRMATHNAGKGAKYTRGRGPVQLMHAELCADKSAAMKREKHIKRLTQKEKKALYENRQETDRFMVEIE</sequence>
<dbReference type="PROSITE" id="PS50164">
    <property type="entry name" value="GIY_YIG"/>
    <property type="match status" value="1"/>
</dbReference>
<name>A0A2X0QW23_9PROT</name>
<proteinExistence type="inferred from homology"/>
<dbReference type="PANTHER" id="PTHR34477">
    <property type="entry name" value="UPF0213 PROTEIN YHBQ"/>
    <property type="match status" value="1"/>
</dbReference>
<dbReference type="InterPro" id="IPR035901">
    <property type="entry name" value="GIY-YIG_endonuc_sf"/>
</dbReference>
<dbReference type="Gene3D" id="3.40.1440.10">
    <property type="entry name" value="GIY-YIG endonuclease"/>
    <property type="match status" value="1"/>
</dbReference>
<protein>
    <recommendedName>
        <fullName evidence="2">GIY-YIG domain-containing protein</fullName>
    </recommendedName>
</protein>
<feature type="domain" description="GIY-YIG" evidence="2">
    <location>
        <begin position="10"/>
        <end position="85"/>
    </location>
</feature>
<dbReference type="InterPro" id="IPR000305">
    <property type="entry name" value="GIY-YIG_endonuc"/>
</dbReference>
<reference evidence="3" key="1">
    <citation type="submission" date="2018-05" db="EMBL/GenBank/DDBJ databases">
        <authorList>
            <person name="Lanie J.A."/>
            <person name="Ng W.-L."/>
            <person name="Kazmierczak K.M."/>
            <person name="Andrzejewski T.M."/>
            <person name="Davidsen T.M."/>
            <person name="Wayne K.J."/>
            <person name="Tettelin H."/>
            <person name="Glass J.I."/>
            <person name="Rusch D."/>
            <person name="Podicherti R."/>
            <person name="Tsui H.-C.T."/>
            <person name="Winkler M.E."/>
        </authorList>
    </citation>
    <scope>NUCLEOTIDE SEQUENCE</scope>
    <source>
        <strain evidence="3">KNB</strain>
    </source>
</reference>
<accession>A0A2X0QW23</accession>
<organism evidence="3">
    <name type="scientific">Candidatus Nitrotoga fabula</name>
    <dbReference type="NCBI Taxonomy" id="2182327"/>
    <lineage>
        <taxon>Bacteria</taxon>
        <taxon>Pseudomonadati</taxon>
        <taxon>Pseudomonadota</taxon>
        <taxon>Betaproteobacteria</taxon>
        <taxon>Nitrosomonadales</taxon>
        <taxon>Gallionellaceae</taxon>
        <taxon>Candidatus Nitrotoga</taxon>
    </lineage>
</organism>